<keyword evidence="2" id="KW-0201">Cytochrome c-type biogenesis</keyword>
<gene>
    <name evidence="6" type="ORF">SBA5_160057</name>
</gene>
<keyword evidence="4" id="KW-0676">Redox-active center</keyword>
<protein>
    <submittedName>
        <fullName evidence="6">Thiol-disulfide interchange protein</fullName>
    </submittedName>
</protein>
<dbReference type="AlphaFoldDB" id="A0A2N9L624"/>
<dbReference type="GO" id="GO:0016491">
    <property type="term" value="F:oxidoreductase activity"/>
    <property type="evidence" value="ECO:0007669"/>
    <property type="project" value="InterPro"/>
</dbReference>
<evidence type="ECO:0000313" key="6">
    <source>
        <dbReference type="EMBL" id="SPE18573.1"/>
    </source>
</evidence>
<dbReference type="Pfam" id="PF00578">
    <property type="entry name" value="AhpC-TSA"/>
    <property type="match status" value="1"/>
</dbReference>
<keyword evidence="3" id="KW-1015">Disulfide bond</keyword>
<evidence type="ECO:0000256" key="3">
    <source>
        <dbReference type="ARBA" id="ARBA00023157"/>
    </source>
</evidence>
<sequence length="156" mass="17075">MTVTAGAGSGSAQKQLVNKDAPDFVLTSFNGKALRLSSYRGKVVLLNFWATWCAPCQVEMPVFAAWQREYGARDLQVVGISMDDEASLARHAVERLNLNYPLAMGNARLASRYGGVLGLPLTFLIDRNGIVRARYQGETELSTIENQIKSLLAAPR</sequence>
<comment type="subcellular location">
    <subcellularLocation>
        <location evidence="1">Cell envelope</location>
    </subcellularLocation>
</comment>
<dbReference type="CDD" id="cd02966">
    <property type="entry name" value="TlpA_like_family"/>
    <property type="match status" value="1"/>
</dbReference>
<dbReference type="InterPro" id="IPR036249">
    <property type="entry name" value="Thioredoxin-like_sf"/>
</dbReference>
<feature type="domain" description="Thioredoxin" evidence="5">
    <location>
        <begin position="15"/>
        <end position="153"/>
    </location>
</feature>
<evidence type="ECO:0000256" key="4">
    <source>
        <dbReference type="ARBA" id="ARBA00023284"/>
    </source>
</evidence>
<accession>A0A2N9L624</accession>
<dbReference type="PROSITE" id="PS00194">
    <property type="entry name" value="THIOREDOXIN_1"/>
    <property type="match status" value="1"/>
</dbReference>
<evidence type="ECO:0000259" key="5">
    <source>
        <dbReference type="PROSITE" id="PS51352"/>
    </source>
</evidence>
<dbReference type="GO" id="GO:0016209">
    <property type="term" value="F:antioxidant activity"/>
    <property type="evidence" value="ECO:0007669"/>
    <property type="project" value="InterPro"/>
</dbReference>
<evidence type="ECO:0000256" key="1">
    <source>
        <dbReference type="ARBA" id="ARBA00004196"/>
    </source>
</evidence>
<proteinExistence type="predicted"/>
<dbReference type="InterPro" id="IPR000866">
    <property type="entry name" value="AhpC/TSA"/>
</dbReference>
<dbReference type="PANTHER" id="PTHR42852:SF6">
    <property type="entry name" value="THIOL:DISULFIDE INTERCHANGE PROTEIN DSBE"/>
    <property type="match status" value="1"/>
</dbReference>
<name>A0A2N9L624_9BACT</name>
<dbReference type="GO" id="GO:0030313">
    <property type="term" value="C:cell envelope"/>
    <property type="evidence" value="ECO:0007669"/>
    <property type="project" value="UniProtKB-SubCell"/>
</dbReference>
<organism evidence="6 7">
    <name type="scientific">Candidatus Sulfuritelmatomonas gaucii</name>
    <dbReference type="NCBI Taxonomy" id="2043161"/>
    <lineage>
        <taxon>Bacteria</taxon>
        <taxon>Pseudomonadati</taxon>
        <taxon>Acidobacteriota</taxon>
        <taxon>Terriglobia</taxon>
        <taxon>Terriglobales</taxon>
        <taxon>Acidobacteriaceae</taxon>
        <taxon>Candidatus Sulfuritelmatomonas</taxon>
    </lineage>
</organism>
<evidence type="ECO:0000256" key="2">
    <source>
        <dbReference type="ARBA" id="ARBA00022748"/>
    </source>
</evidence>
<dbReference type="Proteomes" id="UP000239735">
    <property type="component" value="Unassembled WGS sequence"/>
</dbReference>
<dbReference type="PROSITE" id="PS51352">
    <property type="entry name" value="THIOREDOXIN_2"/>
    <property type="match status" value="1"/>
</dbReference>
<dbReference type="InterPro" id="IPR050553">
    <property type="entry name" value="Thioredoxin_ResA/DsbE_sf"/>
</dbReference>
<dbReference type="InterPro" id="IPR017937">
    <property type="entry name" value="Thioredoxin_CS"/>
</dbReference>
<reference evidence="7" key="1">
    <citation type="submission" date="2018-02" db="EMBL/GenBank/DDBJ databases">
        <authorList>
            <person name="Hausmann B."/>
        </authorList>
    </citation>
    <scope>NUCLEOTIDE SEQUENCE [LARGE SCALE GENOMIC DNA]</scope>
    <source>
        <strain evidence="7">Peat soil MAG SbA5</strain>
    </source>
</reference>
<dbReference type="SUPFAM" id="SSF52833">
    <property type="entry name" value="Thioredoxin-like"/>
    <property type="match status" value="1"/>
</dbReference>
<dbReference type="Gene3D" id="3.40.30.10">
    <property type="entry name" value="Glutaredoxin"/>
    <property type="match status" value="1"/>
</dbReference>
<dbReference type="EMBL" id="OKRB01000068">
    <property type="protein sequence ID" value="SPE18573.1"/>
    <property type="molecule type" value="Genomic_DNA"/>
</dbReference>
<dbReference type="PANTHER" id="PTHR42852">
    <property type="entry name" value="THIOL:DISULFIDE INTERCHANGE PROTEIN DSBE"/>
    <property type="match status" value="1"/>
</dbReference>
<dbReference type="InterPro" id="IPR013766">
    <property type="entry name" value="Thioredoxin_domain"/>
</dbReference>
<evidence type="ECO:0000313" key="7">
    <source>
        <dbReference type="Proteomes" id="UP000239735"/>
    </source>
</evidence>
<dbReference type="GO" id="GO:0017004">
    <property type="term" value="P:cytochrome complex assembly"/>
    <property type="evidence" value="ECO:0007669"/>
    <property type="project" value="UniProtKB-KW"/>
</dbReference>